<dbReference type="InterPro" id="IPR011010">
    <property type="entry name" value="DNA_brk_join_enz"/>
</dbReference>
<dbReference type="InterPro" id="IPR013762">
    <property type="entry name" value="Integrase-like_cat_sf"/>
</dbReference>
<reference evidence="3 4" key="1">
    <citation type="submission" date="2020-02" db="EMBL/GenBank/DDBJ databases">
        <title>Genome sequences of Thiorhodococcus mannitoliphagus and Thiorhodococcus minor, purple sulfur photosynthetic bacteria in the gammaproteobacterial family, Chromatiaceae.</title>
        <authorList>
            <person name="Aviles F.A."/>
            <person name="Meyer T.E."/>
            <person name="Kyndt J.A."/>
        </authorList>
    </citation>
    <scope>NUCLEOTIDE SEQUENCE [LARGE SCALE GENOMIC DNA]</scope>
    <source>
        <strain evidence="3 4">DSM 11518</strain>
    </source>
</reference>
<dbReference type="GO" id="GO:0003677">
    <property type="term" value="F:DNA binding"/>
    <property type="evidence" value="ECO:0007669"/>
    <property type="project" value="InterPro"/>
</dbReference>
<dbReference type="InterPro" id="IPR002104">
    <property type="entry name" value="Integrase_catalytic"/>
</dbReference>
<protein>
    <submittedName>
        <fullName evidence="3">Tyrosine-type recombinase/integrase</fullName>
    </submittedName>
</protein>
<organism evidence="3 4">
    <name type="scientific">Thiorhodococcus minor</name>
    <dbReference type="NCBI Taxonomy" id="57489"/>
    <lineage>
        <taxon>Bacteria</taxon>
        <taxon>Pseudomonadati</taxon>
        <taxon>Pseudomonadota</taxon>
        <taxon>Gammaproteobacteria</taxon>
        <taxon>Chromatiales</taxon>
        <taxon>Chromatiaceae</taxon>
        <taxon>Thiorhodococcus</taxon>
    </lineage>
</organism>
<comment type="caution">
    <text evidence="3">The sequence shown here is derived from an EMBL/GenBank/DDBJ whole genome shotgun (WGS) entry which is preliminary data.</text>
</comment>
<keyword evidence="4" id="KW-1185">Reference proteome</keyword>
<keyword evidence="1" id="KW-0233">DNA recombination</keyword>
<dbReference type="Pfam" id="PF00589">
    <property type="entry name" value="Phage_integrase"/>
    <property type="match status" value="1"/>
</dbReference>
<dbReference type="Gene3D" id="1.10.443.10">
    <property type="entry name" value="Intergrase catalytic core"/>
    <property type="match status" value="1"/>
</dbReference>
<name>A0A6M0JS92_9GAMM</name>
<evidence type="ECO:0000256" key="1">
    <source>
        <dbReference type="ARBA" id="ARBA00023172"/>
    </source>
</evidence>
<proteinExistence type="predicted"/>
<dbReference type="GO" id="GO:0015074">
    <property type="term" value="P:DNA integration"/>
    <property type="evidence" value="ECO:0007669"/>
    <property type="project" value="InterPro"/>
</dbReference>
<sequence>MSTSSSARARSIGMVPRATRCSGRVVGAVAMGFSRRLERVFAYPRRDANGDLLWSPVSKAGERAWRKALKRTGIEQFRWHDLRHTWASWHVQSGTPLHVLQELGGWSDFAMVRKYAHLAPEHLAEHAARIESGIRSVPHSFRHTTSADKKKAATHDA</sequence>
<gene>
    <name evidence="3" type="ORF">G3446_00615</name>
</gene>
<feature type="domain" description="Tyr recombinase" evidence="2">
    <location>
        <begin position="1"/>
        <end position="128"/>
    </location>
</feature>
<dbReference type="PROSITE" id="PS51898">
    <property type="entry name" value="TYR_RECOMBINASE"/>
    <property type="match status" value="1"/>
</dbReference>
<evidence type="ECO:0000313" key="4">
    <source>
        <dbReference type="Proteomes" id="UP000483379"/>
    </source>
</evidence>
<dbReference type="AlphaFoldDB" id="A0A6M0JS92"/>
<accession>A0A6M0JS92</accession>
<evidence type="ECO:0000313" key="3">
    <source>
        <dbReference type="EMBL" id="NEV60408.1"/>
    </source>
</evidence>
<dbReference type="EMBL" id="JAAIJQ010000001">
    <property type="protein sequence ID" value="NEV60408.1"/>
    <property type="molecule type" value="Genomic_DNA"/>
</dbReference>
<evidence type="ECO:0000259" key="2">
    <source>
        <dbReference type="PROSITE" id="PS51898"/>
    </source>
</evidence>
<dbReference type="Proteomes" id="UP000483379">
    <property type="component" value="Unassembled WGS sequence"/>
</dbReference>
<dbReference type="SUPFAM" id="SSF56349">
    <property type="entry name" value="DNA breaking-rejoining enzymes"/>
    <property type="match status" value="1"/>
</dbReference>
<dbReference type="GO" id="GO:0006310">
    <property type="term" value="P:DNA recombination"/>
    <property type="evidence" value="ECO:0007669"/>
    <property type="project" value="UniProtKB-KW"/>
</dbReference>